<sequence>MISLASALFCYPGLAAMFKLAEFGASGVIDSQASMRVSSALPLKLSRVTFVGEKPGDDEREWPVGSEGGVLPELKMASVSASPRNFTSGFWSCGSRRVGLSAFLRSWRKAERRR</sequence>
<protein>
    <submittedName>
        <fullName evidence="2">Uncharacterized protein</fullName>
    </submittedName>
</protein>
<keyword evidence="1" id="KW-0732">Signal</keyword>
<dbReference type="OMA" id="DDEREWP"/>
<reference evidence="2" key="1">
    <citation type="submission" date="2019-03" db="UniProtKB">
        <authorList>
            <consortium name="Ensembl"/>
        </authorList>
    </citation>
    <scope>IDENTIFICATION</scope>
</reference>
<dbReference type="Ensembl" id="ENSUMAT00000004736.1">
    <property type="protein sequence ID" value="ENSUMAP00000003865.1"/>
    <property type="gene ID" value="ENSUMAG00000003186.1"/>
</dbReference>
<accession>A0A452T738</accession>
<evidence type="ECO:0000313" key="2">
    <source>
        <dbReference type="Ensembl" id="ENSUMAP00000003865"/>
    </source>
</evidence>
<evidence type="ECO:0000256" key="1">
    <source>
        <dbReference type="SAM" id="SignalP"/>
    </source>
</evidence>
<name>A0A452T738_URSMA</name>
<feature type="chain" id="PRO_5019246115" evidence="1">
    <location>
        <begin position="16"/>
        <end position="114"/>
    </location>
</feature>
<dbReference type="AlphaFoldDB" id="A0A452T738"/>
<organism evidence="2">
    <name type="scientific">Ursus maritimus</name>
    <name type="common">Polar bear</name>
    <name type="synonym">Thalarctos maritimus</name>
    <dbReference type="NCBI Taxonomy" id="29073"/>
    <lineage>
        <taxon>Eukaryota</taxon>
        <taxon>Metazoa</taxon>
        <taxon>Chordata</taxon>
        <taxon>Craniata</taxon>
        <taxon>Vertebrata</taxon>
        <taxon>Euteleostomi</taxon>
        <taxon>Mammalia</taxon>
        <taxon>Eutheria</taxon>
        <taxon>Laurasiatheria</taxon>
        <taxon>Carnivora</taxon>
        <taxon>Caniformia</taxon>
        <taxon>Ursidae</taxon>
        <taxon>Ursus</taxon>
    </lineage>
</organism>
<feature type="signal peptide" evidence="1">
    <location>
        <begin position="1"/>
        <end position="15"/>
    </location>
</feature>
<proteinExistence type="predicted"/>
<dbReference type="GeneTree" id="ENSGT00900000143758"/>